<dbReference type="Proteomes" id="UP001293254">
    <property type="component" value="Unassembled WGS sequence"/>
</dbReference>
<organism evidence="2 3">
    <name type="scientific">Sesamum alatum</name>
    <dbReference type="NCBI Taxonomy" id="300844"/>
    <lineage>
        <taxon>Eukaryota</taxon>
        <taxon>Viridiplantae</taxon>
        <taxon>Streptophyta</taxon>
        <taxon>Embryophyta</taxon>
        <taxon>Tracheophyta</taxon>
        <taxon>Spermatophyta</taxon>
        <taxon>Magnoliopsida</taxon>
        <taxon>eudicotyledons</taxon>
        <taxon>Gunneridae</taxon>
        <taxon>Pentapetalae</taxon>
        <taxon>asterids</taxon>
        <taxon>lamiids</taxon>
        <taxon>Lamiales</taxon>
        <taxon>Pedaliaceae</taxon>
        <taxon>Sesamum</taxon>
    </lineage>
</organism>
<evidence type="ECO:0000259" key="1">
    <source>
        <dbReference type="Pfam" id="PF14111"/>
    </source>
</evidence>
<dbReference type="AlphaFoldDB" id="A0AAE2CXV7"/>
<feature type="domain" description="DUF4283" evidence="1">
    <location>
        <begin position="34"/>
        <end position="111"/>
    </location>
</feature>
<dbReference type="EMBL" id="JACGWO010000001">
    <property type="protein sequence ID" value="KAK4438666.1"/>
    <property type="molecule type" value="Genomic_DNA"/>
</dbReference>
<name>A0AAE2CXV7_9LAMI</name>
<keyword evidence="3" id="KW-1185">Reference proteome</keyword>
<accession>A0AAE2CXV7</accession>
<gene>
    <name evidence="2" type="ORF">Salat_0201100</name>
</gene>
<protein>
    <recommendedName>
        <fullName evidence="1">DUF4283 domain-containing protein</fullName>
    </recommendedName>
</protein>
<reference evidence="2" key="2">
    <citation type="journal article" date="2024" name="Plant">
        <title>Genomic evolution and insights into agronomic trait innovations of Sesamum species.</title>
        <authorList>
            <person name="Miao H."/>
            <person name="Wang L."/>
            <person name="Qu L."/>
            <person name="Liu H."/>
            <person name="Sun Y."/>
            <person name="Le M."/>
            <person name="Wang Q."/>
            <person name="Wei S."/>
            <person name="Zheng Y."/>
            <person name="Lin W."/>
            <person name="Duan Y."/>
            <person name="Cao H."/>
            <person name="Xiong S."/>
            <person name="Wang X."/>
            <person name="Wei L."/>
            <person name="Li C."/>
            <person name="Ma Q."/>
            <person name="Ju M."/>
            <person name="Zhao R."/>
            <person name="Li G."/>
            <person name="Mu C."/>
            <person name="Tian Q."/>
            <person name="Mei H."/>
            <person name="Zhang T."/>
            <person name="Gao T."/>
            <person name="Zhang H."/>
        </authorList>
    </citation>
    <scope>NUCLEOTIDE SEQUENCE</scope>
    <source>
        <strain evidence="2">3651</strain>
    </source>
</reference>
<dbReference type="InterPro" id="IPR040256">
    <property type="entry name" value="At4g02000-like"/>
</dbReference>
<proteinExistence type="predicted"/>
<evidence type="ECO:0000313" key="2">
    <source>
        <dbReference type="EMBL" id="KAK4438666.1"/>
    </source>
</evidence>
<comment type="caution">
    <text evidence="2">The sequence shown here is derived from an EMBL/GenBank/DDBJ whole genome shotgun (WGS) entry which is preliminary data.</text>
</comment>
<dbReference type="PANTHER" id="PTHR31286">
    <property type="entry name" value="GLYCINE-RICH CELL WALL STRUCTURAL PROTEIN 1.8-LIKE"/>
    <property type="match status" value="1"/>
</dbReference>
<dbReference type="PANTHER" id="PTHR31286:SF153">
    <property type="entry name" value="DUF4283 DOMAIN PROTEIN"/>
    <property type="match status" value="1"/>
</dbReference>
<evidence type="ECO:0000313" key="3">
    <source>
        <dbReference type="Proteomes" id="UP001293254"/>
    </source>
</evidence>
<sequence length="587" mass="64568">MDGSLLELGSALSLTEEEDEGVLLPNDPSGLHGLFELTLVGRLLSHRPANFEALSRTLVNLLQPTRGVEIRRITDSRFYFVFHHIVDLRRTLALRPWTFDRNLLILRELAPGDLLESVSLNWSPFYVRVHGIPYGLRTTATARLLGTKIGAWEDEANIEDSITWQDSLHMRILNDVTQPLKRALRVRLRHDASVVFTDGFIDPGVHAPYGLWLRENSFGSHSSVDYSSLRLTVVRPFRDLSSPVFSSSDNSGSSRSVRGAQVFRDFRTPLAGLPQQPSPSAEAGATQGPDLFSIAGLVQCPNQSAATGPPLVLSPSIATCLVAAPGPSAKIGPVSNCGPSSTVSPTRTPVGPVSNTVALRNLVSTFQQPVVLITSPPPAAQCDLRRTRRAGRYCPGALNLVDVPLAEAHVAEVGFSAVPPSLAGSGSRAIGGRRGRRRGICPGAKRKLSLLMGSSGADRPTKKRLDGFLFSEVWQASHTFDDHSAPLQRLQECLRGIQSWNKLSLAAMDKRIKWLKNQLADSNSSMLAPQNRPYRESLQTELDSLLRDNEHRWKQWAKVVRLRERDRNTRFFMPGHPVDSERISSHG</sequence>
<reference evidence="2" key="1">
    <citation type="submission" date="2020-06" db="EMBL/GenBank/DDBJ databases">
        <authorList>
            <person name="Li T."/>
            <person name="Hu X."/>
            <person name="Zhang T."/>
            <person name="Song X."/>
            <person name="Zhang H."/>
            <person name="Dai N."/>
            <person name="Sheng W."/>
            <person name="Hou X."/>
            <person name="Wei L."/>
        </authorList>
    </citation>
    <scope>NUCLEOTIDE SEQUENCE</scope>
    <source>
        <strain evidence="2">3651</strain>
        <tissue evidence="2">Leaf</tissue>
    </source>
</reference>
<dbReference type="Pfam" id="PF14111">
    <property type="entry name" value="DUF4283"/>
    <property type="match status" value="1"/>
</dbReference>
<dbReference type="InterPro" id="IPR025558">
    <property type="entry name" value="DUF4283"/>
</dbReference>